<accession>A0A2Z4ISE8</accession>
<protein>
    <submittedName>
        <fullName evidence="1">Uncharacterized protein</fullName>
    </submittedName>
</protein>
<dbReference type="RefSeq" id="WP_112437898.1">
    <property type="nucleotide sequence ID" value="NZ_CP030073.1"/>
</dbReference>
<proteinExistence type="predicted"/>
<name>A0A2Z4ISE8_9ACTN</name>
<gene>
    <name evidence="1" type="ORF">DN051_03045</name>
</gene>
<dbReference type="KEGG" id="scad:DN051_03045"/>
<keyword evidence="2" id="KW-1185">Reference proteome</keyword>
<organism evidence="1 2">
    <name type="scientific">Streptomyces cadmiisoli</name>
    <dbReference type="NCBI Taxonomy" id="2184053"/>
    <lineage>
        <taxon>Bacteria</taxon>
        <taxon>Bacillati</taxon>
        <taxon>Actinomycetota</taxon>
        <taxon>Actinomycetes</taxon>
        <taxon>Kitasatosporales</taxon>
        <taxon>Streptomycetaceae</taxon>
        <taxon>Streptomyces</taxon>
        <taxon>Streptomyces aurantiacus group</taxon>
    </lineage>
</organism>
<reference evidence="1 2" key="1">
    <citation type="journal article" date="2019" name="Int. J. Syst. Evol. Microbiol.">
        <title>Streptomyces cadmiisoli sp. nov., a novel actinomycete isolated from cadmium-contaminated soil.</title>
        <authorList>
            <person name="Li K."/>
            <person name="Tang X."/>
            <person name="Zhao J."/>
            <person name="Guo Y."/>
            <person name="Tang Y."/>
            <person name="Gao J."/>
        </authorList>
    </citation>
    <scope>NUCLEOTIDE SEQUENCE [LARGE SCALE GENOMIC DNA]</scope>
    <source>
        <strain evidence="1 2">ZFG47</strain>
    </source>
</reference>
<sequence length="115" mass="11996">MEIPQRHTVQAFGEPLDLLRGQLAQERQVVGAHCGFVQRELDEEPAERLLLGCRGFVVPTEPDGRIGFGAMITVPAGPMTAVVPPKVKVSATATSPESAAACLSSTIDSGGIAGE</sequence>
<dbReference type="Proteomes" id="UP000249616">
    <property type="component" value="Chromosome"/>
</dbReference>
<dbReference type="EMBL" id="CP030073">
    <property type="protein sequence ID" value="AWW35755.1"/>
    <property type="molecule type" value="Genomic_DNA"/>
</dbReference>
<evidence type="ECO:0000313" key="1">
    <source>
        <dbReference type="EMBL" id="AWW35755.1"/>
    </source>
</evidence>
<evidence type="ECO:0000313" key="2">
    <source>
        <dbReference type="Proteomes" id="UP000249616"/>
    </source>
</evidence>
<dbReference type="AlphaFoldDB" id="A0A2Z4ISE8"/>